<dbReference type="Proteomes" id="UP000765509">
    <property type="component" value="Unassembled WGS sequence"/>
</dbReference>
<organism evidence="3 4">
    <name type="scientific">Austropuccinia psidii MF-1</name>
    <dbReference type="NCBI Taxonomy" id="1389203"/>
    <lineage>
        <taxon>Eukaryota</taxon>
        <taxon>Fungi</taxon>
        <taxon>Dikarya</taxon>
        <taxon>Basidiomycota</taxon>
        <taxon>Pucciniomycotina</taxon>
        <taxon>Pucciniomycetes</taxon>
        <taxon>Pucciniales</taxon>
        <taxon>Sphaerophragmiaceae</taxon>
        <taxon>Austropuccinia</taxon>
    </lineage>
</organism>
<dbReference type="AlphaFoldDB" id="A0A9Q3HRV4"/>
<evidence type="ECO:0000259" key="2">
    <source>
        <dbReference type="Pfam" id="PF25597"/>
    </source>
</evidence>
<sequence>MKRICTFGFQGFVAIPESKWPWKLAPTGEEGIPLRFENNNTAYCILRIKDNRILTSIHIIFWENNFPHVRNTPKNTDHQIKPWNDFRIENEVQDSLSTSNSSTLTQISSPPSPSENSESDSPTKSTVKSLTEAPPLTHVPT</sequence>
<feature type="domain" description="Retroviral polymerase SH3-like" evidence="2">
    <location>
        <begin position="12"/>
        <end position="71"/>
    </location>
</feature>
<comment type="caution">
    <text evidence="3">The sequence shown here is derived from an EMBL/GenBank/DDBJ whole genome shotgun (WGS) entry which is preliminary data.</text>
</comment>
<feature type="compositionally biased region" description="Low complexity" evidence="1">
    <location>
        <begin position="95"/>
        <end position="122"/>
    </location>
</feature>
<dbReference type="EMBL" id="AVOT02022384">
    <property type="protein sequence ID" value="MBW0511795.1"/>
    <property type="molecule type" value="Genomic_DNA"/>
</dbReference>
<evidence type="ECO:0000256" key="1">
    <source>
        <dbReference type="SAM" id="MobiDB-lite"/>
    </source>
</evidence>
<accession>A0A9Q3HRV4</accession>
<keyword evidence="4" id="KW-1185">Reference proteome</keyword>
<name>A0A9Q3HRV4_9BASI</name>
<proteinExistence type="predicted"/>
<feature type="region of interest" description="Disordered" evidence="1">
    <location>
        <begin position="91"/>
        <end position="141"/>
    </location>
</feature>
<evidence type="ECO:0000313" key="3">
    <source>
        <dbReference type="EMBL" id="MBW0511795.1"/>
    </source>
</evidence>
<dbReference type="Pfam" id="PF25597">
    <property type="entry name" value="SH3_retrovirus"/>
    <property type="match status" value="1"/>
</dbReference>
<protein>
    <recommendedName>
        <fullName evidence="2">Retroviral polymerase SH3-like domain-containing protein</fullName>
    </recommendedName>
</protein>
<gene>
    <name evidence="3" type="ORF">O181_051510</name>
</gene>
<evidence type="ECO:0000313" key="4">
    <source>
        <dbReference type="Proteomes" id="UP000765509"/>
    </source>
</evidence>
<dbReference type="InterPro" id="IPR057670">
    <property type="entry name" value="SH3_retrovirus"/>
</dbReference>
<reference evidence="3" key="1">
    <citation type="submission" date="2021-03" db="EMBL/GenBank/DDBJ databases">
        <title>Draft genome sequence of rust myrtle Austropuccinia psidii MF-1, a brazilian biotype.</title>
        <authorList>
            <person name="Quecine M.C."/>
            <person name="Pachon D.M.R."/>
            <person name="Bonatelli M.L."/>
            <person name="Correr F.H."/>
            <person name="Franceschini L.M."/>
            <person name="Leite T.F."/>
            <person name="Margarido G.R.A."/>
            <person name="Almeida C.A."/>
            <person name="Ferrarezi J.A."/>
            <person name="Labate C.A."/>
        </authorList>
    </citation>
    <scope>NUCLEOTIDE SEQUENCE</scope>
    <source>
        <strain evidence="3">MF-1</strain>
    </source>
</reference>